<dbReference type="STRING" id="1379.HMPREF3186_01305"/>
<keyword evidence="1" id="KW-0472">Membrane</keyword>
<feature type="transmembrane region" description="Helical" evidence="1">
    <location>
        <begin position="21"/>
        <end position="41"/>
    </location>
</feature>
<dbReference type="InterPro" id="IPR018476">
    <property type="entry name" value="GlyceroP-diester-Pdiesterase_M"/>
</dbReference>
<keyword evidence="1" id="KW-1133">Transmembrane helix</keyword>
<dbReference type="Gene3D" id="3.20.20.190">
    <property type="entry name" value="Phosphatidylinositol (PI) phosphodiesterase"/>
    <property type="match status" value="1"/>
</dbReference>
<evidence type="ECO:0000259" key="2">
    <source>
        <dbReference type="PROSITE" id="PS51704"/>
    </source>
</evidence>
<evidence type="ECO:0000256" key="1">
    <source>
        <dbReference type="SAM" id="Phobius"/>
    </source>
</evidence>
<feature type="domain" description="GP-PDE" evidence="2">
    <location>
        <begin position="340"/>
        <end position="567"/>
    </location>
</feature>
<sequence>MDFKIYNLFSNVLKNINRYKFTYISIAAIIQLMLICGLWLISRIFQLALTLAGEEHLDKNNILHILTNPYSFVILNLLVLIVAFFMFIEFSILTFTIYGQLTEKQYSFRSILANAWTKTKNLAGFQTLFFIFYFLITIPTINLGVKSVLAKNLFIPKFISSEIMKTNSGLIIWGLIMIVFAYLNLRLIFTLPLTAVGDENILDSIKRSWELTKTGKRKLVLTILLFEIIYLLIAAVLTGIITYICIYFDNDGNNPIIQTLFFSSISGIIFFLGVISKVTVITSLITVLIDHNEISEKLVNNLNENKKKSRLVVTLTTVIIVVAVLMNGFNMYGNGVNKNIETIAHRGYVAKGVENSIEALEGAAEVGADYVEFDIILTKDNKFVVMHDYNLKRLAGLNKRVQDMNFDEVVGLTIKQGDFTSKIPSLEEFVNKAKELNMKLVIELKPHGAEPSNYIDILIGEIKRLKLENYKFMSLNSKVMEELETKVPNLETGYVIPLQFGNFHHSNIDFFVIEDFSYRDRLVEQARKENKQVFVWTINNPALITKYLQSPADGIITDEPELVKDEKNILENNYSYYDKILRLINIL</sequence>
<organism evidence="3 4">
    <name type="scientific">Gemella haemolysans</name>
    <dbReference type="NCBI Taxonomy" id="1379"/>
    <lineage>
        <taxon>Bacteria</taxon>
        <taxon>Bacillati</taxon>
        <taxon>Bacillota</taxon>
        <taxon>Bacilli</taxon>
        <taxon>Bacillales</taxon>
        <taxon>Gemellaceae</taxon>
        <taxon>Gemella</taxon>
    </lineage>
</organism>
<dbReference type="GO" id="GO:0006629">
    <property type="term" value="P:lipid metabolic process"/>
    <property type="evidence" value="ECO:0007669"/>
    <property type="project" value="InterPro"/>
</dbReference>
<feature type="transmembrane region" description="Helical" evidence="1">
    <location>
        <begin position="310"/>
        <end position="329"/>
    </location>
</feature>
<proteinExistence type="predicted"/>
<dbReference type="Proteomes" id="UP000070355">
    <property type="component" value="Unassembled WGS sequence"/>
</dbReference>
<evidence type="ECO:0000313" key="3">
    <source>
        <dbReference type="EMBL" id="KXB59080.1"/>
    </source>
</evidence>
<dbReference type="Pfam" id="PF03009">
    <property type="entry name" value="GDPD"/>
    <property type="match status" value="1"/>
</dbReference>
<dbReference type="OrthoDB" id="384721at2"/>
<feature type="transmembrane region" description="Helical" evidence="1">
    <location>
        <begin position="219"/>
        <end position="244"/>
    </location>
</feature>
<dbReference type="Pfam" id="PF10110">
    <property type="entry name" value="GPDPase_memb"/>
    <property type="match status" value="1"/>
</dbReference>
<comment type="caution">
    <text evidence="3">The sequence shown here is derived from an EMBL/GenBank/DDBJ whole genome shotgun (WGS) entry which is preliminary data.</text>
</comment>
<dbReference type="PROSITE" id="PS51704">
    <property type="entry name" value="GP_PDE"/>
    <property type="match status" value="1"/>
</dbReference>
<feature type="transmembrane region" description="Helical" evidence="1">
    <location>
        <begin position="73"/>
        <end position="101"/>
    </location>
</feature>
<dbReference type="SUPFAM" id="SSF51695">
    <property type="entry name" value="PLC-like phosphodiesterases"/>
    <property type="match status" value="1"/>
</dbReference>
<name>A0A133ZUG3_9BACL</name>
<dbReference type="AlphaFoldDB" id="A0A133ZUG3"/>
<keyword evidence="1" id="KW-0812">Transmembrane</keyword>
<dbReference type="PANTHER" id="PTHR46211">
    <property type="entry name" value="GLYCEROPHOSPHORYL DIESTER PHOSPHODIESTERASE"/>
    <property type="match status" value="1"/>
</dbReference>
<gene>
    <name evidence="3" type="ORF">HMPREF3186_01305</name>
</gene>
<protein>
    <submittedName>
        <fullName evidence="3">Glycerophosphodiester phosphodiesterase family protein</fullName>
    </submittedName>
</protein>
<dbReference type="PATRIC" id="fig|1379.3.peg.1285"/>
<feature type="transmembrane region" description="Helical" evidence="1">
    <location>
        <begin position="122"/>
        <end position="141"/>
    </location>
</feature>
<feature type="transmembrane region" description="Helical" evidence="1">
    <location>
        <begin position="170"/>
        <end position="198"/>
    </location>
</feature>
<dbReference type="CDD" id="cd08579">
    <property type="entry name" value="GDPD_memb_like"/>
    <property type="match status" value="1"/>
</dbReference>
<dbReference type="GO" id="GO:0008081">
    <property type="term" value="F:phosphoric diester hydrolase activity"/>
    <property type="evidence" value="ECO:0007669"/>
    <property type="project" value="InterPro"/>
</dbReference>
<dbReference type="RefSeq" id="WP_060914422.1">
    <property type="nucleotide sequence ID" value="NZ_KQ959970.1"/>
</dbReference>
<reference evidence="4" key="1">
    <citation type="submission" date="2016-01" db="EMBL/GenBank/DDBJ databases">
        <authorList>
            <person name="Mitreva M."/>
            <person name="Pepin K.H."/>
            <person name="Mihindukulasuriya K.A."/>
            <person name="Fulton R."/>
            <person name="Fronick C."/>
            <person name="O'Laughlin M."/>
            <person name="Miner T."/>
            <person name="Herter B."/>
            <person name="Rosa B.A."/>
            <person name="Cordes M."/>
            <person name="Tomlinson C."/>
            <person name="Wollam A."/>
            <person name="Palsikar V.B."/>
            <person name="Mardis E.R."/>
            <person name="Wilson R.K."/>
        </authorList>
    </citation>
    <scope>NUCLEOTIDE SEQUENCE [LARGE SCALE GENOMIC DNA]</scope>
    <source>
        <strain evidence="4">DNF01167</strain>
    </source>
</reference>
<feature type="transmembrane region" description="Helical" evidence="1">
    <location>
        <begin position="256"/>
        <end position="289"/>
    </location>
</feature>
<dbReference type="InterPro" id="IPR017946">
    <property type="entry name" value="PLC-like_Pdiesterase_TIM-brl"/>
</dbReference>
<dbReference type="InterPro" id="IPR030395">
    <property type="entry name" value="GP_PDE_dom"/>
</dbReference>
<dbReference type="EMBL" id="LSDC01000081">
    <property type="protein sequence ID" value="KXB59080.1"/>
    <property type="molecule type" value="Genomic_DNA"/>
</dbReference>
<evidence type="ECO:0000313" key="4">
    <source>
        <dbReference type="Proteomes" id="UP000070355"/>
    </source>
</evidence>
<dbReference type="PANTHER" id="PTHR46211:SF8">
    <property type="entry name" value="PHOSPHODIESTERASE"/>
    <property type="match status" value="1"/>
</dbReference>
<accession>A0A133ZUG3</accession>